<comment type="caution">
    <text evidence="1">The sequence shown here is derived from an EMBL/GenBank/DDBJ whole genome shotgun (WGS) entry which is preliminary data.</text>
</comment>
<feature type="non-terminal residue" evidence="1">
    <location>
        <position position="1336"/>
    </location>
</feature>
<evidence type="ECO:0000313" key="1">
    <source>
        <dbReference type="EMBL" id="CAG8530129.1"/>
    </source>
</evidence>
<dbReference type="EMBL" id="CAJVQC010003641">
    <property type="protein sequence ID" value="CAG8530129.1"/>
    <property type="molecule type" value="Genomic_DNA"/>
</dbReference>
<dbReference type="Proteomes" id="UP000789920">
    <property type="component" value="Unassembled WGS sequence"/>
</dbReference>
<reference evidence="1" key="1">
    <citation type="submission" date="2021-06" db="EMBL/GenBank/DDBJ databases">
        <authorList>
            <person name="Kallberg Y."/>
            <person name="Tangrot J."/>
            <person name="Rosling A."/>
        </authorList>
    </citation>
    <scope>NUCLEOTIDE SEQUENCE</scope>
    <source>
        <strain evidence="1">MA461A</strain>
    </source>
</reference>
<proteinExistence type="predicted"/>
<gene>
    <name evidence="1" type="ORF">RPERSI_LOCUS3100</name>
</gene>
<organism evidence="1 2">
    <name type="scientific">Racocetra persica</name>
    <dbReference type="NCBI Taxonomy" id="160502"/>
    <lineage>
        <taxon>Eukaryota</taxon>
        <taxon>Fungi</taxon>
        <taxon>Fungi incertae sedis</taxon>
        <taxon>Mucoromycota</taxon>
        <taxon>Glomeromycotina</taxon>
        <taxon>Glomeromycetes</taxon>
        <taxon>Diversisporales</taxon>
        <taxon>Gigasporaceae</taxon>
        <taxon>Racocetra</taxon>
    </lineage>
</organism>
<name>A0ACA9LH54_9GLOM</name>
<keyword evidence="2" id="KW-1185">Reference proteome</keyword>
<accession>A0ACA9LH54</accession>
<protein>
    <submittedName>
        <fullName evidence="1">26363_t:CDS:1</fullName>
    </submittedName>
</protein>
<sequence length="1336" mass="151594">MDSWYEVLTACDPSLNAVQSITAIAFDPYQELLWTGNDKGRVISHFGDGLQRYTSFRSHLSQVRQLLVSDKGVISLSPDSIRMTNRRGLVRWTMSNEDTSNLHCMAYTTIPNSEILAAGKQNNLLVINVARGSVVKKVESANEIVVMRKSRLVCCGATSGEVILRDPNTFRVEHRIRAHTGTISDIDTSGNLLLTCGFSVRMHPKLSTTVFVVSRSGQFHVCDVGNASDIHFYQANTASYINAFDLSTSGEMLAFGDSASIVHLWSDRKGSKINAYSSNVELPAVPSPTPNVFIGENDPLSSIGMPYYREPLLSVWPSNMMFEVGNPPPKIDPDIMNNMKMIDFVGYAPNIGNKKRNQTVRWSKKKHKAGTPKFHSEKERELQSGKETKEPINLFDEEAELGAIGTRMPKYYKRVEIKYSRFGIDDFDFEFYNKTRYAGLETHITNSYCNSLLQVLFFTPALCLITKSHIGSSCSKENCLCCELGFLFRMLEDAVGRNCQASNFLKAFSTIPQAVALDLFEPDKPDEKSPYSMLIQSFNRFILEQLHQECNSDNNPRLLKSLPLEKTSLSVIQQLFGMQMISVNKCQCEAETERNIISFVVDLNYSIKNSKDKHTAPKSFVDILRSSIRRETQPKAWCNNCQQYTPIIAKKIPKSLPPVLTINCGLGTSVPLDYWRSLDKNKTWLQKRISMRLEQDDLIVNELASDAVVDTSYTGNLDNANYEIMAIIAQIRIEKETPHLTNLLVPNNELEPGSKGPWYLFNDFLVRNVTEQEVFNFQGLWKTPVVLYYSRIDITDLIDISALPSEIDKSILFKDISISKHRLTNKKTAHLLTPEELPQPGTLVAIDAEFVVLNQEETEIRSDGTKSVIRPSRLSLARVSVLRGEGPKESIPFIDDYIATSEPVVDYLTEFSGIEAGDLDVSASKHTLVPLKVAYKKLRLLLDLGCVFVGHGLKKDFHILVPSEQVIDTVDLFYSKNRARKISLRFLAWYLLRQDIQTETHDSIEDARTALAIYKKYLQFKSEGIFEEVLEDIYNEGKKYNWKPTPGEFPAISEIYIKGLEQRIKILNSDIPIMSNDVNSDNNPPSLLKEIGYDTIDILDPAIDTTGTICDVINLSSTVAVPFSRFLPIVDDVVKIFDEIAKLYQSAEHNRRLSKYIQAKSIETTFQELTTEFDRFVSILNLTITIDTRDRARKDKEILRKDIEDLNKVVSIMCLTDVNKNVSDSVNQLNLLKDMMAQLMAEKENKNNNTQNQQIINSLFEDTSIRFCEFEETTEIRGSKVRKYIRLKDREEVALKLVANEKNSDNDRENIRNRVVILKKLKDCQQILQFYGLTSD</sequence>
<evidence type="ECO:0000313" key="2">
    <source>
        <dbReference type="Proteomes" id="UP000789920"/>
    </source>
</evidence>